<evidence type="ECO:0000256" key="9">
    <source>
        <dbReference type="SAM" id="Coils"/>
    </source>
</evidence>
<keyword evidence="5 8" id="KW-0548">Nucleotidyltransferase</keyword>
<dbReference type="Gene3D" id="1.10.287.280">
    <property type="match status" value="1"/>
</dbReference>
<name>A0A8J4D4R1_9CHLO</name>
<feature type="region of interest" description="Disordered" evidence="10">
    <location>
        <begin position="80"/>
        <end position="112"/>
    </location>
</feature>
<dbReference type="Gene3D" id="1.10.1320.10">
    <property type="entry name" value="DNA-directed RNA polymerase, N-terminal domain"/>
    <property type="match status" value="2"/>
</dbReference>
<evidence type="ECO:0000256" key="4">
    <source>
        <dbReference type="ARBA" id="ARBA00022679"/>
    </source>
</evidence>
<evidence type="ECO:0000256" key="3">
    <source>
        <dbReference type="ARBA" id="ARBA00022478"/>
    </source>
</evidence>
<dbReference type="Proteomes" id="UP000747110">
    <property type="component" value="Unassembled WGS sequence"/>
</dbReference>
<reference evidence="13" key="1">
    <citation type="journal article" date="2021" name="Proc. Natl. Acad. Sci. U.S.A.">
        <title>Three genomes in the algal genus Volvox reveal the fate of a haploid sex-determining region after a transition to homothallism.</title>
        <authorList>
            <person name="Yamamoto K."/>
            <person name="Hamaji T."/>
            <person name="Kawai-Toyooka H."/>
            <person name="Matsuzaki R."/>
            <person name="Takahashi F."/>
            <person name="Nishimura Y."/>
            <person name="Kawachi M."/>
            <person name="Noguchi H."/>
            <person name="Minakuchi Y."/>
            <person name="Umen J.G."/>
            <person name="Toyoda A."/>
            <person name="Nozaki H."/>
        </authorList>
    </citation>
    <scope>NUCLEOTIDE SEQUENCE</scope>
    <source>
        <strain evidence="13">NIES-3785</strain>
        <strain evidence="12">NIES-3786</strain>
    </source>
</reference>
<gene>
    <name evidence="12" type="ORF">Vretifemale_10812</name>
    <name evidence="13" type="ORF">Vretimale_1418</name>
</gene>
<evidence type="ECO:0000313" key="12">
    <source>
        <dbReference type="EMBL" id="GIL81818.1"/>
    </source>
</evidence>
<dbReference type="EMBL" id="BNCQ01000002">
    <property type="protein sequence ID" value="GIL95374.1"/>
    <property type="molecule type" value="Genomic_DNA"/>
</dbReference>
<feature type="compositionally biased region" description="Pro residues" evidence="10">
    <location>
        <begin position="296"/>
        <end position="319"/>
    </location>
</feature>
<dbReference type="GO" id="GO:0034245">
    <property type="term" value="C:mitochondrial DNA-directed RNA polymerase complex"/>
    <property type="evidence" value="ECO:0007669"/>
    <property type="project" value="TreeGrafter"/>
</dbReference>
<evidence type="ECO:0000259" key="11">
    <source>
        <dbReference type="SMART" id="SM01311"/>
    </source>
</evidence>
<keyword evidence="4 8" id="KW-0808">Transferase</keyword>
<dbReference type="InterPro" id="IPR046950">
    <property type="entry name" value="DNA-dir_Rpol_C_phage-type"/>
</dbReference>
<evidence type="ECO:0000313" key="13">
    <source>
        <dbReference type="EMBL" id="GIL95374.1"/>
    </source>
</evidence>
<feature type="compositionally biased region" description="Gly residues" evidence="10">
    <location>
        <begin position="634"/>
        <end position="650"/>
    </location>
</feature>
<sequence>MSRPSLFTSALLANPTSPGGLTAVTSGASSLASSRPFLPQLAETICGFTFQQFKWSGNGPVGIFPGARCYPTAAAGQIRGPSLDHASTADRSSDGCAMPTSEEAADTRGNTMPCGCPTISAGGTGGTPRVSRSFAGGCERSKKSLMDVRCASSRSGTGAASSTSTGTSNDSPYCSNSRNAAGAESKPGHADARALWRPCTSGSGSSSSSSSSSSSFKSIFDGCSSVNSSSSIRIAWARPASSNRRRLLQTLSGGLCPTAAPPAGVMAANVPLGCGLAPFSSRAAVRAQEAAASALPSPPQSPPPLPSSLPTALTPPPPVQTRRTRRRGDDSPVAIATAAAAVPVILPSTVPQPSVGGATSTTLNRRGRPRKVPLPAAATTAAVNPSSAGPAAPADPNADLNASSPASVHDPADVRPAFTCTSTNADGSFSEDDLVPIGTQPTVAEQQQRHQQQQPPELSDGGGEAGGDHGPLPSGCYLELPDAGQAYYSSSGFLGDFNLWHQQHVEEILSVPARGPDVPIPSMEKFERQINVEIQARHLALEEYRRELEKQKARGALEESKGVRRLLDSWIPILTGHIEHHMQQFLDLNGSWKGIRDPRSKISLSRSDRARARTVGVPNADQVVVKLEQQLAKEGGGGEPSGGGGGGGIGSASGRDLVAAAATPLMRELTDWVPYVLPVPPQVLARTVLSGLLNYTALGSHDNTLELPPGMAKSVDVAEHIGERLVHTVSYMKICDAISRRRKELFAQGRRLREVKVAAAKMADRKAVAAAAGEPAPAVPHMDGGGGGSGSGSGKDDCGSSRGNLDSQILEAAARVRAARKALEGLKAAAAAVQPRSAARELAGVSAVKAGGGGDASQYKNSRTRQLNRLASDVPGLAFGMEEWTLEARVKVGAGLLALAVAAMRVRVPDTGTEEPAFAHTTNALMTFERGGYQTPGFIICHPQVLRMLEGDEELRRLLHPRVLPMLVEPRPWRNLRGGGLLTTTVPIVKTRDSPLLLSRLREAHRRGQMHHLYEALTVLGNVPWRINSRVFAVMEQVVNSGGGQLGVPFLNNHEMPPRFTTGLNDRVRAYLGAATPEQCGTPYMRLQREGFRSGQLLVGSGALSPAEEEAYQRECNDVRMTNRNESGQRTVLKYRMETARQLVGAYDMYDRPAGGDADGSPPVGSSQELASLMLPSFDVGGSEPTVFYQPHNVDFRGRAYTLHPFLNHLGDDNTRSLLQFGVGKPLGSEGFKWLLTQVANFWGKGVDKLPLAQRRAWAEERLPAVRASAAAPLESNWWRGGERPWQLLATCFEVAAALESGSNPASYISHHPVLQDGTCNGLQHYAALARDRGCGAAVNLLPAERPQDVYQAVANVVADRVERDRHRGRSEAAKVYGNVDRKLVKQTVMTYVYGVTIVGAREQIENRLEERGWTNARERRKVAVYLARITFESMGEVFGPVVAVRGWLDDCAKHAVSSGHPVCWTSPLGFPIEQPYRKLRTFQVWTPLQKITLRDFRNEEAAPLDTRRQRNGFPPNYIHSLDSAHMMMTAMRVRQAGAVFAAVHDSFWTHATDVDEMNRIIRDTFVELHSRPLLQELYQEVSANGLYKSARSPLPPLPRTGDLDLGPIRDSVYFFS</sequence>
<dbReference type="Gene3D" id="1.10.150.20">
    <property type="entry name" value="5' to 3' exonuclease, C-terminal subdomain"/>
    <property type="match status" value="1"/>
</dbReference>
<proteinExistence type="inferred from homology"/>
<dbReference type="EMBL" id="BNCP01000022">
    <property type="protein sequence ID" value="GIL81818.1"/>
    <property type="molecule type" value="Genomic_DNA"/>
</dbReference>
<evidence type="ECO:0000256" key="2">
    <source>
        <dbReference type="ARBA" id="ARBA00012418"/>
    </source>
</evidence>
<protein>
    <recommendedName>
        <fullName evidence="2 8">DNA-directed RNA polymerase</fullName>
        <ecNumber evidence="2 8">2.7.7.6</ecNumber>
    </recommendedName>
</protein>
<dbReference type="PANTHER" id="PTHR10102:SF0">
    <property type="entry name" value="DNA-DIRECTED RNA POLYMERASE, MITOCHONDRIAL"/>
    <property type="match status" value="1"/>
</dbReference>
<feature type="compositionally biased region" description="Gly residues" evidence="10">
    <location>
        <begin position="460"/>
        <end position="469"/>
    </location>
</feature>
<dbReference type="Pfam" id="PF00940">
    <property type="entry name" value="RNA_pol"/>
    <property type="match status" value="1"/>
</dbReference>
<accession>A0A8J4D4R1</accession>
<dbReference type="PANTHER" id="PTHR10102">
    <property type="entry name" value="DNA-DIRECTED RNA POLYMERASE, MITOCHONDRIAL"/>
    <property type="match status" value="1"/>
</dbReference>
<dbReference type="EC" id="2.7.7.6" evidence="2 8"/>
<keyword evidence="9" id="KW-0175">Coiled coil</keyword>
<evidence type="ECO:0000256" key="8">
    <source>
        <dbReference type="RuleBase" id="RU003805"/>
    </source>
</evidence>
<feature type="compositionally biased region" description="Low complexity" evidence="10">
    <location>
        <begin position="376"/>
        <end position="403"/>
    </location>
</feature>
<dbReference type="GO" id="GO:0006390">
    <property type="term" value="P:mitochondrial transcription"/>
    <property type="evidence" value="ECO:0007669"/>
    <property type="project" value="TreeGrafter"/>
</dbReference>
<dbReference type="SUPFAM" id="SSF56672">
    <property type="entry name" value="DNA/RNA polymerases"/>
    <property type="match status" value="2"/>
</dbReference>
<dbReference type="InterPro" id="IPR037159">
    <property type="entry name" value="RNA_POL_N_sf"/>
</dbReference>
<feature type="region of interest" description="Disordered" evidence="10">
    <location>
        <begin position="348"/>
        <end position="476"/>
    </location>
</feature>
<dbReference type="GO" id="GO:0003899">
    <property type="term" value="F:DNA-directed RNA polymerase activity"/>
    <property type="evidence" value="ECO:0007669"/>
    <property type="project" value="UniProtKB-EC"/>
</dbReference>
<organism evidence="13 14">
    <name type="scientific">Volvox reticuliferus</name>
    <dbReference type="NCBI Taxonomy" id="1737510"/>
    <lineage>
        <taxon>Eukaryota</taxon>
        <taxon>Viridiplantae</taxon>
        <taxon>Chlorophyta</taxon>
        <taxon>core chlorophytes</taxon>
        <taxon>Chlorophyceae</taxon>
        <taxon>CS clade</taxon>
        <taxon>Chlamydomonadales</taxon>
        <taxon>Volvocaceae</taxon>
        <taxon>Volvox</taxon>
    </lineage>
</organism>
<feature type="region of interest" description="Disordered" evidence="10">
    <location>
        <begin position="290"/>
        <end position="331"/>
    </location>
</feature>
<keyword evidence="3 8" id="KW-0240">DNA-directed RNA polymerase</keyword>
<feature type="region of interest" description="Disordered" evidence="10">
    <location>
        <begin position="153"/>
        <end position="214"/>
    </location>
</feature>
<dbReference type="InterPro" id="IPR029262">
    <property type="entry name" value="RPOL_N"/>
</dbReference>
<dbReference type="PROSITE" id="PS00489">
    <property type="entry name" value="RNA_POL_PHAGE_2"/>
    <property type="match status" value="1"/>
</dbReference>
<dbReference type="Proteomes" id="UP000722791">
    <property type="component" value="Unassembled WGS sequence"/>
</dbReference>
<feature type="compositionally biased region" description="Polar residues" evidence="10">
    <location>
        <begin position="169"/>
        <end position="179"/>
    </location>
</feature>
<evidence type="ECO:0000313" key="14">
    <source>
        <dbReference type="Proteomes" id="UP000722791"/>
    </source>
</evidence>
<dbReference type="OrthoDB" id="276422at2759"/>
<dbReference type="Pfam" id="PF14700">
    <property type="entry name" value="RPOL_N"/>
    <property type="match status" value="1"/>
</dbReference>
<evidence type="ECO:0000256" key="7">
    <source>
        <dbReference type="ARBA" id="ARBA00048552"/>
    </source>
</evidence>
<feature type="compositionally biased region" description="Gly residues" evidence="10">
    <location>
        <begin position="783"/>
        <end position="793"/>
    </location>
</feature>
<feature type="domain" description="DNA-directed RNA polymerase N-terminal" evidence="11">
    <location>
        <begin position="527"/>
        <end position="1022"/>
    </location>
</feature>
<comment type="catalytic activity">
    <reaction evidence="7 8">
        <text>RNA(n) + a ribonucleoside 5'-triphosphate = RNA(n+1) + diphosphate</text>
        <dbReference type="Rhea" id="RHEA:21248"/>
        <dbReference type="Rhea" id="RHEA-COMP:14527"/>
        <dbReference type="Rhea" id="RHEA-COMP:17342"/>
        <dbReference type="ChEBI" id="CHEBI:33019"/>
        <dbReference type="ChEBI" id="CHEBI:61557"/>
        <dbReference type="ChEBI" id="CHEBI:140395"/>
        <dbReference type="EC" id="2.7.7.6"/>
    </reaction>
</comment>
<evidence type="ECO:0000256" key="1">
    <source>
        <dbReference type="ARBA" id="ARBA00009493"/>
    </source>
</evidence>
<comment type="similarity">
    <text evidence="1 8">Belongs to the phage and mitochondrial RNA polymerase family.</text>
</comment>
<feature type="compositionally biased region" description="Low complexity" evidence="10">
    <location>
        <begin position="201"/>
        <end position="214"/>
    </location>
</feature>
<dbReference type="SMART" id="SM01311">
    <property type="entry name" value="RPOL_N"/>
    <property type="match status" value="1"/>
</dbReference>
<dbReference type="PROSITE" id="PS00900">
    <property type="entry name" value="RNA_POL_PHAGE_1"/>
    <property type="match status" value="1"/>
</dbReference>
<evidence type="ECO:0000313" key="15">
    <source>
        <dbReference type="Proteomes" id="UP000747110"/>
    </source>
</evidence>
<evidence type="ECO:0000256" key="6">
    <source>
        <dbReference type="ARBA" id="ARBA00023163"/>
    </source>
</evidence>
<evidence type="ECO:0000256" key="5">
    <source>
        <dbReference type="ARBA" id="ARBA00022695"/>
    </source>
</evidence>
<evidence type="ECO:0000256" key="10">
    <source>
        <dbReference type="SAM" id="MobiDB-lite"/>
    </source>
</evidence>
<comment type="caution">
    <text evidence="13">The sequence shown here is derived from an EMBL/GenBank/DDBJ whole genome shotgun (WGS) entry which is preliminary data.</text>
</comment>
<dbReference type="GO" id="GO:0003677">
    <property type="term" value="F:DNA binding"/>
    <property type="evidence" value="ECO:0007669"/>
    <property type="project" value="InterPro"/>
</dbReference>
<feature type="region of interest" description="Disordered" evidence="10">
    <location>
        <begin position="631"/>
        <end position="650"/>
    </location>
</feature>
<feature type="coiled-coil region" evidence="9">
    <location>
        <begin position="531"/>
        <end position="561"/>
    </location>
</feature>
<feature type="compositionally biased region" description="Low complexity" evidence="10">
    <location>
        <begin position="153"/>
        <end position="168"/>
    </location>
</feature>
<feature type="region of interest" description="Disordered" evidence="10">
    <location>
        <begin position="772"/>
        <end position="803"/>
    </location>
</feature>
<feature type="compositionally biased region" description="Polar residues" evidence="10">
    <location>
        <begin position="349"/>
        <end position="364"/>
    </location>
</feature>
<dbReference type="InterPro" id="IPR043502">
    <property type="entry name" value="DNA/RNA_pol_sf"/>
</dbReference>
<keyword evidence="15" id="KW-1185">Reference proteome</keyword>
<keyword evidence="6 8" id="KW-0804">Transcription</keyword>
<dbReference type="InterPro" id="IPR002092">
    <property type="entry name" value="DNA-dir_Rpol_phage-type"/>
</dbReference>
<comment type="function">
    <text evidence="8">DNA-dependent RNA polymerase catalyzes the transcription of DNA into RNA using the four ribonucleoside triphosphates as substrates.</text>
</comment>